<gene>
    <name evidence="2" type="ORF">G7058_08230</name>
</gene>
<dbReference type="AlphaFoldDB" id="A0A6G7WIB7"/>
<dbReference type="KEGG" id="jpo:G7058_08230"/>
<evidence type="ECO:0000256" key="1">
    <source>
        <dbReference type="SAM" id="MobiDB-lite"/>
    </source>
</evidence>
<sequence length="47" mass="5206">MTLPNFTFIETDTDDIAEGMICDPMTGLCGPLPEENDQPKEKSESDE</sequence>
<protein>
    <submittedName>
        <fullName evidence="2">Uncharacterized protein</fullName>
    </submittedName>
</protein>
<feature type="compositionally biased region" description="Basic and acidic residues" evidence="1">
    <location>
        <begin position="37"/>
        <end position="47"/>
    </location>
</feature>
<keyword evidence="3" id="KW-1185">Reference proteome</keyword>
<name>A0A6G7WIB7_9LACT</name>
<dbReference type="Proteomes" id="UP000501830">
    <property type="component" value="Chromosome"/>
</dbReference>
<dbReference type="EMBL" id="CP049889">
    <property type="protein sequence ID" value="QIK52015.1"/>
    <property type="molecule type" value="Genomic_DNA"/>
</dbReference>
<feature type="region of interest" description="Disordered" evidence="1">
    <location>
        <begin position="28"/>
        <end position="47"/>
    </location>
</feature>
<reference evidence="2 3" key="1">
    <citation type="journal article" date="2017" name="Int. J. Syst. Evol. Microbiol.">
        <title>Jeotgalibaca porci sp. nov. and Jeotgalibaca arthritidis sp. nov., isolated from pigs, and emended description of the genus Jeotgalibaca.</title>
        <authorList>
            <person name="Zamora L."/>
            <person name="Perez-Sancho M."/>
            <person name="Dominguez L."/>
            <person name="Fernandez-Garayzabal J.F."/>
            <person name="Vela A.I."/>
        </authorList>
    </citation>
    <scope>NUCLEOTIDE SEQUENCE [LARGE SCALE GENOMIC DNA]</scope>
    <source>
        <strain evidence="2 3">CCUG 69148</strain>
    </source>
</reference>
<evidence type="ECO:0000313" key="3">
    <source>
        <dbReference type="Proteomes" id="UP000501830"/>
    </source>
</evidence>
<evidence type="ECO:0000313" key="2">
    <source>
        <dbReference type="EMBL" id="QIK52015.1"/>
    </source>
</evidence>
<dbReference type="RefSeq" id="WP_166063077.1">
    <property type="nucleotide sequence ID" value="NZ_CP049889.1"/>
</dbReference>
<organism evidence="2 3">
    <name type="scientific">Jeotgalibaca porci</name>
    <dbReference type="NCBI Taxonomy" id="1868793"/>
    <lineage>
        <taxon>Bacteria</taxon>
        <taxon>Bacillati</taxon>
        <taxon>Bacillota</taxon>
        <taxon>Bacilli</taxon>
        <taxon>Lactobacillales</taxon>
        <taxon>Carnobacteriaceae</taxon>
        <taxon>Jeotgalibaca</taxon>
    </lineage>
</organism>
<accession>A0A6G7WIB7</accession>
<dbReference type="GeneID" id="94553268"/>
<proteinExistence type="predicted"/>